<feature type="non-terminal residue" evidence="2">
    <location>
        <position position="1"/>
    </location>
</feature>
<sequence length="56" mass="6281">AYVLENKSTSTSTTGKENESRRDKATKLRGYARTVVYTYVSCPLETYGSKIIWAVS</sequence>
<evidence type="ECO:0000313" key="2">
    <source>
        <dbReference type="EMBL" id="GFT59404.1"/>
    </source>
</evidence>
<feature type="region of interest" description="Disordered" evidence="1">
    <location>
        <begin position="1"/>
        <end position="24"/>
    </location>
</feature>
<keyword evidence="3" id="KW-1185">Reference proteome</keyword>
<comment type="caution">
    <text evidence="2">The sequence shown here is derived from an EMBL/GenBank/DDBJ whole genome shotgun (WGS) entry which is preliminary data.</text>
</comment>
<dbReference type="AlphaFoldDB" id="A0A8X6PBM5"/>
<protein>
    <submittedName>
        <fullName evidence="2">Uncharacterized protein</fullName>
    </submittedName>
</protein>
<gene>
    <name evidence="2" type="ORF">NPIL_22941</name>
</gene>
<proteinExistence type="predicted"/>
<evidence type="ECO:0000313" key="3">
    <source>
        <dbReference type="Proteomes" id="UP000887013"/>
    </source>
</evidence>
<evidence type="ECO:0000256" key="1">
    <source>
        <dbReference type="SAM" id="MobiDB-lite"/>
    </source>
</evidence>
<dbReference type="EMBL" id="BMAW01067367">
    <property type="protein sequence ID" value="GFT59404.1"/>
    <property type="molecule type" value="Genomic_DNA"/>
</dbReference>
<name>A0A8X6PBM5_NEPPI</name>
<dbReference type="Proteomes" id="UP000887013">
    <property type="component" value="Unassembled WGS sequence"/>
</dbReference>
<organism evidence="2 3">
    <name type="scientific">Nephila pilipes</name>
    <name type="common">Giant wood spider</name>
    <name type="synonym">Nephila maculata</name>
    <dbReference type="NCBI Taxonomy" id="299642"/>
    <lineage>
        <taxon>Eukaryota</taxon>
        <taxon>Metazoa</taxon>
        <taxon>Ecdysozoa</taxon>
        <taxon>Arthropoda</taxon>
        <taxon>Chelicerata</taxon>
        <taxon>Arachnida</taxon>
        <taxon>Araneae</taxon>
        <taxon>Araneomorphae</taxon>
        <taxon>Entelegynae</taxon>
        <taxon>Araneoidea</taxon>
        <taxon>Nephilidae</taxon>
        <taxon>Nephila</taxon>
    </lineage>
</organism>
<feature type="compositionally biased region" description="Polar residues" evidence="1">
    <location>
        <begin position="1"/>
        <end position="15"/>
    </location>
</feature>
<accession>A0A8X6PBM5</accession>
<reference evidence="2" key="1">
    <citation type="submission" date="2020-08" db="EMBL/GenBank/DDBJ databases">
        <title>Multicomponent nature underlies the extraordinary mechanical properties of spider dragline silk.</title>
        <authorList>
            <person name="Kono N."/>
            <person name="Nakamura H."/>
            <person name="Mori M."/>
            <person name="Yoshida Y."/>
            <person name="Ohtoshi R."/>
            <person name="Malay A.D."/>
            <person name="Moran D.A.P."/>
            <person name="Tomita M."/>
            <person name="Numata K."/>
            <person name="Arakawa K."/>
        </authorList>
    </citation>
    <scope>NUCLEOTIDE SEQUENCE</scope>
</reference>